<dbReference type="OrthoDB" id="408631at2759"/>
<reference evidence="2 3" key="1">
    <citation type="submission" date="2018-02" db="EMBL/GenBank/DDBJ databases">
        <title>The genomes of Aspergillus section Nigri reveals drivers in fungal speciation.</title>
        <authorList>
            <consortium name="DOE Joint Genome Institute"/>
            <person name="Vesth T.C."/>
            <person name="Nybo J."/>
            <person name="Theobald S."/>
            <person name="Brandl J."/>
            <person name="Frisvad J.C."/>
            <person name="Nielsen K.F."/>
            <person name="Lyhne E.K."/>
            <person name="Kogle M.E."/>
            <person name="Kuo A."/>
            <person name="Riley R."/>
            <person name="Clum A."/>
            <person name="Nolan M."/>
            <person name="Lipzen A."/>
            <person name="Salamov A."/>
            <person name="Henrissat B."/>
            <person name="Wiebenga A."/>
            <person name="De vries R.P."/>
            <person name="Grigoriev I.V."/>
            <person name="Mortensen U.H."/>
            <person name="Andersen M.R."/>
            <person name="Baker S.E."/>
        </authorList>
    </citation>
    <scope>NUCLEOTIDE SEQUENCE [LARGE SCALE GENOMIC DNA]</scope>
    <source>
        <strain evidence="2 3">CBS 121057</strain>
    </source>
</reference>
<dbReference type="PANTHER" id="PTHR23024">
    <property type="entry name" value="ARYLACETAMIDE DEACETYLASE"/>
    <property type="match status" value="1"/>
</dbReference>
<dbReference type="STRING" id="1448318.A0A319FLB9"/>
<name>A0A319FLB9_ASPSB</name>
<evidence type="ECO:0000313" key="3">
    <source>
        <dbReference type="Proteomes" id="UP000248423"/>
    </source>
</evidence>
<proteinExistence type="predicted"/>
<evidence type="ECO:0000259" key="1">
    <source>
        <dbReference type="Pfam" id="PF07859"/>
    </source>
</evidence>
<dbReference type="Pfam" id="PF07859">
    <property type="entry name" value="Abhydrolase_3"/>
    <property type="match status" value="1"/>
</dbReference>
<organism evidence="2 3">
    <name type="scientific">Aspergillus sclerotiicarbonarius (strain CBS 121057 / IBT 28362)</name>
    <dbReference type="NCBI Taxonomy" id="1448318"/>
    <lineage>
        <taxon>Eukaryota</taxon>
        <taxon>Fungi</taxon>
        <taxon>Dikarya</taxon>
        <taxon>Ascomycota</taxon>
        <taxon>Pezizomycotina</taxon>
        <taxon>Eurotiomycetes</taxon>
        <taxon>Eurotiomycetidae</taxon>
        <taxon>Eurotiales</taxon>
        <taxon>Aspergillaceae</taxon>
        <taxon>Aspergillus</taxon>
        <taxon>Aspergillus subgen. Circumdati</taxon>
    </lineage>
</organism>
<sequence>MSHESLNPIHPSVLPHLDPIFINLYNTHMANTPSGPIDLSVLRSKYSVLYSYGTAPAPSPARVYDTTIPGHNGVMIPCRVYEPDTPGPWPVHLDFHGGGWALGDLATESHICAHIMHKARVSVIDIAYRLIPENPFPIPILDSFAALQCLTSSSSSSGAKTQFPNHDFSRISVGGVSAGANIALTLAHLARDAQPQIPLQLVVVGTPVIDDLSQYERASESPFESMQEMEFAPTLNWGRLRFFDALKVKSSGSRIISEDGEDGDGGMDKRGMFWNLLNAEKFTGLPKTVIYTAGCDPLRDEGEAYARKLVEEGGGGGEVVCRSIN</sequence>
<dbReference type="EMBL" id="KZ826328">
    <property type="protein sequence ID" value="PYI09293.1"/>
    <property type="molecule type" value="Genomic_DNA"/>
</dbReference>
<dbReference type="PANTHER" id="PTHR23024:SF557">
    <property type="entry name" value="AB HYDROLASE SUPERFAMILY PROTEIN C1039.03"/>
    <property type="match status" value="1"/>
</dbReference>
<dbReference type="AlphaFoldDB" id="A0A319FLB9"/>
<dbReference type="SUPFAM" id="SSF53474">
    <property type="entry name" value="alpha/beta-Hydrolases"/>
    <property type="match status" value="1"/>
</dbReference>
<feature type="domain" description="Alpha/beta hydrolase fold-3" evidence="1">
    <location>
        <begin position="93"/>
        <end position="313"/>
    </location>
</feature>
<dbReference type="InterPro" id="IPR029058">
    <property type="entry name" value="AB_hydrolase_fold"/>
</dbReference>
<accession>A0A319FLB9</accession>
<evidence type="ECO:0000313" key="2">
    <source>
        <dbReference type="EMBL" id="PYI09293.1"/>
    </source>
</evidence>
<protein>
    <submittedName>
        <fullName evidence="2">Alpha/beta-hydrolase</fullName>
    </submittedName>
</protein>
<gene>
    <name evidence="2" type="ORF">BO78DRAFT_405054</name>
</gene>
<dbReference type="Proteomes" id="UP000248423">
    <property type="component" value="Unassembled WGS sequence"/>
</dbReference>
<dbReference type="Gene3D" id="3.40.50.1820">
    <property type="entry name" value="alpha/beta hydrolase"/>
    <property type="match status" value="1"/>
</dbReference>
<keyword evidence="2" id="KW-0378">Hydrolase</keyword>
<dbReference type="InterPro" id="IPR050466">
    <property type="entry name" value="Carboxylest/Gibb_receptor"/>
</dbReference>
<dbReference type="GO" id="GO:0016787">
    <property type="term" value="F:hydrolase activity"/>
    <property type="evidence" value="ECO:0007669"/>
    <property type="project" value="UniProtKB-KW"/>
</dbReference>
<dbReference type="InterPro" id="IPR013094">
    <property type="entry name" value="AB_hydrolase_3"/>
</dbReference>
<dbReference type="VEuPathDB" id="FungiDB:BO78DRAFT_405054"/>
<keyword evidence="3" id="KW-1185">Reference proteome</keyword>